<dbReference type="Proteomes" id="UP001060085">
    <property type="component" value="Linkage Group LG06"/>
</dbReference>
<evidence type="ECO:0000313" key="2">
    <source>
        <dbReference type="Proteomes" id="UP001060085"/>
    </source>
</evidence>
<keyword evidence="2" id="KW-1185">Reference proteome</keyword>
<protein>
    <submittedName>
        <fullName evidence="1">Uncharacterized protein</fullName>
    </submittedName>
</protein>
<sequence length="518" mass="59397">MGVVTVSSSAARTPLGLNAKLSTRVSQQRRPSILSFKTGKTKNAALVAPQESLTLPMEISKKNEKRSRRSVRHPERVKVISIDQETPSTLELDYNEAAAKLEHIYKRSPATSDCETELKDHEVKRGQHRRKAVEEDKEEANKGTAANIVRSRRRKSKRLNLEKRIALRKKKETEIVVSSKSKKRTDHDEEGKINRLVREYSTSTDFVSLDWKKMKIPPVLPSSEHAWLFKLMQPLKAILQVKENLQSDLGREPTDGELAEATNMDVVELRKKMEVGRAARNKLIKHNLRLVLFVMNKYFQDFANGPKFQDLCQAGVKGLITAIDRFEPKRSFRLSTYGLFWIRHAIIRSMTLSSFTKVSFGLESVRVEIQKAKLELLFELHRMPTEEEIIERVGISPERYHEVMRASKPIISLHSRHSVTQEEFINGITDVDGVEGGDKRRQPALLRLALDDVLDSLKPKESLVIRQRYGLDGKGDRTLGEIAGNLNISREMVRKHEVKALMKLKHPARVDYLRRYVY</sequence>
<organism evidence="1 2">
    <name type="scientific">Catharanthus roseus</name>
    <name type="common">Madagascar periwinkle</name>
    <name type="synonym">Vinca rosea</name>
    <dbReference type="NCBI Taxonomy" id="4058"/>
    <lineage>
        <taxon>Eukaryota</taxon>
        <taxon>Viridiplantae</taxon>
        <taxon>Streptophyta</taxon>
        <taxon>Embryophyta</taxon>
        <taxon>Tracheophyta</taxon>
        <taxon>Spermatophyta</taxon>
        <taxon>Magnoliopsida</taxon>
        <taxon>eudicotyledons</taxon>
        <taxon>Gunneridae</taxon>
        <taxon>Pentapetalae</taxon>
        <taxon>asterids</taxon>
        <taxon>lamiids</taxon>
        <taxon>Gentianales</taxon>
        <taxon>Apocynaceae</taxon>
        <taxon>Rauvolfioideae</taxon>
        <taxon>Vinceae</taxon>
        <taxon>Catharanthinae</taxon>
        <taxon>Catharanthus</taxon>
    </lineage>
</organism>
<evidence type="ECO:0000313" key="1">
    <source>
        <dbReference type="EMBL" id="KAI5657722.1"/>
    </source>
</evidence>
<accession>A0ACC0ACL2</accession>
<comment type="caution">
    <text evidence="1">The sequence shown here is derived from an EMBL/GenBank/DDBJ whole genome shotgun (WGS) entry which is preliminary data.</text>
</comment>
<proteinExistence type="predicted"/>
<reference evidence="2" key="1">
    <citation type="journal article" date="2023" name="Nat. Plants">
        <title>Single-cell RNA sequencing provides a high-resolution roadmap for understanding the multicellular compartmentation of specialized metabolism.</title>
        <authorList>
            <person name="Sun S."/>
            <person name="Shen X."/>
            <person name="Li Y."/>
            <person name="Li Y."/>
            <person name="Wang S."/>
            <person name="Li R."/>
            <person name="Zhang H."/>
            <person name="Shen G."/>
            <person name="Guo B."/>
            <person name="Wei J."/>
            <person name="Xu J."/>
            <person name="St-Pierre B."/>
            <person name="Chen S."/>
            <person name="Sun C."/>
        </authorList>
    </citation>
    <scope>NUCLEOTIDE SEQUENCE [LARGE SCALE GENOMIC DNA]</scope>
</reference>
<name>A0ACC0ACL2_CATRO</name>
<dbReference type="EMBL" id="CM044706">
    <property type="protein sequence ID" value="KAI5657722.1"/>
    <property type="molecule type" value="Genomic_DNA"/>
</dbReference>
<gene>
    <name evidence="1" type="ORF">M9H77_26515</name>
</gene>